<keyword evidence="2" id="KW-1185">Reference proteome</keyword>
<accession>A0AAV4UTE8</accession>
<comment type="caution">
    <text evidence="1">The sequence shown here is derived from an EMBL/GenBank/DDBJ whole genome shotgun (WGS) entry which is preliminary data.</text>
</comment>
<evidence type="ECO:0000313" key="2">
    <source>
        <dbReference type="Proteomes" id="UP001054945"/>
    </source>
</evidence>
<sequence length="144" mass="16516">MLWIHQIITTLRSPQRSLTKNIKADVEEEIECALKRDVQFSNVPSTKDPDLCSVMDELSSETNEPLNLFEDSLAMSQDDIQRTLLANMPPPKYVVQDSNPHIAVKLESQNSSDNVIADMNPMDFLTMIYPHQMKKSLTWIHLIF</sequence>
<dbReference type="EMBL" id="BPLR01013418">
    <property type="protein sequence ID" value="GIY61018.1"/>
    <property type="molecule type" value="Genomic_DNA"/>
</dbReference>
<evidence type="ECO:0000313" key="1">
    <source>
        <dbReference type="EMBL" id="GIY61018.1"/>
    </source>
</evidence>
<organism evidence="1 2">
    <name type="scientific">Caerostris extrusa</name>
    <name type="common">Bark spider</name>
    <name type="synonym">Caerostris bankana</name>
    <dbReference type="NCBI Taxonomy" id="172846"/>
    <lineage>
        <taxon>Eukaryota</taxon>
        <taxon>Metazoa</taxon>
        <taxon>Ecdysozoa</taxon>
        <taxon>Arthropoda</taxon>
        <taxon>Chelicerata</taxon>
        <taxon>Arachnida</taxon>
        <taxon>Araneae</taxon>
        <taxon>Araneomorphae</taxon>
        <taxon>Entelegynae</taxon>
        <taxon>Araneoidea</taxon>
        <taxon>Araneidae</taxon>
        <taxon>Caerostris</taxon>
    </lineage>
</organism>
<dbReference type="AlphaFoldDB" id="A0AAV4UTE8"/>
<name>A0AAV4UTE8_CAEEX</name>
<protein>
    <submittedName>
        <fullName evidence="1">Uncharacterized protein</fullName>
    </submittedName>
</protein>
<proteinExistence type="predicted"/>
<dbReference type="Proteomes" id="UP001054945">
    <property type="component" value="Unassembled WGS sequence"/>
</dbReference>
<reference evidence="1 2" key="1">
    <citation type="submission" date="2021-06" db="EMBL/GenBank/DDBJ databases">
        <title>Caerostris extrusa draft genome.</title>
        <authorList>
            <person name="Kono N."/>
            <person name="Arakawa K."/>
        </authorList>
    </citation>
    <scope>NUCLEOTIDE SEQUENCE [LARGE SCALE GENOMIC DNA]</scope>
</reference>
<gene>
    <name evidence="1" type="ORF">CEXT_67261</name>
</gene>